<keyword evidence="3" id="KW-1185">Reference proteome</keyword>
<dbReference type="AlphaFoldDB" id="A0AAV7NX57"/>
<dbReference type="EMBL" id="JANPWB010000012">
    <property type="protein sequence ID" value="KAJ1120044.1"/>
    <property type="molecule type" value="Genomic_DNA"/>
</dbReference>
<proteinExistence type="predicted"/>
<evidence type="ECO:0000313" key="3">
    <source>
        <dbReference type="Proteomes" id="UP001066276"/>
    </source>
</evidence>
<sequence length="105" mass="11069">MLAEAGAEVWTLVEEGAEVWTLAEAGAEVWTLVEEGVELWTLAEAGAERDDSKVDIHGSRSALAMMNNIVMRPGITTCLGDDVAPKPGVSPNDAATSSQVAMEKL</sequence>
<evidence type="ECO:0000256" key="1">
    <source>
        <dbReference type="SAM" id="MobiDB-lite"/>
    </source>
</evidence>
<protein>
    <submittedName>
        <fullName evidence="2">Uncharacterized protein</fullName>
    </submittedName>
</protein>
<reference evidence="2" key="1">
    <citation type="journal article" date="2022" name="bioRxiv">
        <title>Sequencing and chromosome-scale assembly of the giantPleurodeles waltlgenome.</title>
        <authorList>
            <person name="Brown T."/>
            <person name="Elewa A."/>
            <person name="Iarovenko S."/>
            <person name="Subramanian E."/>
            <person name="Araus A.J."/>
            <person name="Petzold A."/>
            <person name="Susuki M."/>
            <person name="Suzuki K.-i.T."/>
            <person name="Hayashi T."/>
            <person name="Toyoda A."/>
            <person name="Oliveira C."/>
            <person name="Osipova E."/>
            <person name="Leigh N.D."/>
            <person name="Simon A."/>
            <person name="Yun M.H."/>
        </authorList>
    </citation>
    <scope>NUCLEOTIDE SEQUENCE</scope>
    <source>
        <strain evidence="2">20211129_DDA</strain>
        <tissue evidence="2">Liver</tissue>
    </source>
</reference>
<comment type="caution">
    <text evidence="2">The sequence shown here is derived from an EMBL/GenBank/DDBJ whole genome shotgun (WGS) entry which is preliminary data.</text>
</comment>
<name>A0AAV7NX57_PLEWA</name>
<organism evidence="2 3">
    <name type="scientific">Pleurodeles waltl</name>
    <name type="common">Iberian ribbed newt</name>
    <dbReference type="NCBI Taxonomy" id="8319"/>
    <lineage>
        <taxon>Eukaryota</taxon>
        <taxon>Metazoa</taxon>
        <taxon>Chordata</taxon>
        <taxon>Craniata</taxon>
        <taxon>Vertebrata</taxon>
        <taxon>Euteleostomi</taxon>
        <taxon>Amphibia</taxon>
        <taxon>Batrachia</taxon>
        <taxon>Caudata</taxon>
        <taxon>Salamandroidea</taxon>
        <taxon>Salamandridae</taxon>
        <taxon>Pleurodelinae</taxon>
        <taxon>Pleurodeles</taxon>
    </lineage>
</organism>
<feature type="compositionally biased region" description="Polar residues" evidence="1">
    <location>
        <begin position="93"/>
        <end position="105"/>
    </location>
</feature>
<feature type="region of interest" description="Disordered" evidence="1">
    <location>
        <begin position="81"/>
        <end position="105"/>
    </location>
</feature>
<dbReference type="Proteomes" id="UP001066276">
    <property type="component" value="Chromosome 8"/>
</dbReference>
<accession>A0AAV7NX57</accession>
<evidence type="ECO:0000313" key="2">
    <source>
        <dbReference type="EMBL" id="KAJ1120044.1"/>
    </source>
</evidence>
<gene>
    <name evidence="2" type="ORF">NDU88_008227</name>
</gene>